<dbReference type="Proteomes" id="UP000266183">
    <property type="component" value="Chromosome"/>
</dbReference>
<protein>
    <recommendedName>
        <fullName evidence="3">PNPLA domain-containing protein</fullName>
    </recommendedName>
</protein>
<feature type="active site" description="Nucleophile" evidence="2">
    <location>
        <position position="74"/>
    </location>
</feature>
<dbReference type="PROSITE" id="PS51635">
    <property type="entry name" value="PNPLA"/>
    <property type="match status" value="1"/>
</dbReference>
<dbReference type="GO" id="GO:0016787">
    <property type="term" value="F:hydrolase activity"/>
    <property type="evidence" value="ECO:0007669"/>
    <property type="project" value="UniProtKB-UniRule"/>
</dbReference>
<dbReference type="AlphaFoldDB" id="A0A385SLF8"/>
<keyword evidence="5" id="KW-1185">Reference proteome</keyword>
<evidence type="ECO:0000256" key="2">
    <source>
        <dbReference type="PROSITE-ProRule" id="PRU01161"/>
    </source>
</evidence>
<feature type="domain" description="PNPLA" evidence="3">
    <location>
        <begin position="39"/>
        <end position="238"/>
    </location>
</feature>
<dbReference type="EMBL" id="CP032382">
    <property type="protein sequence ID" value="AYB32593.1"/>
    <property type="molecule type" value="Genomic_DNA"/>
</dbReference>
<dbReference type="SUPFAM" id="SSF52151">
    <property type="entry name" value="FabD/lysophospholipase-like"/>
    <property type="match status" value="1"/>
</dbReference>
<dbReference type="CDD" id="cd07207">
    <property type="entry name" value="Pat_ExoU_VipD_like"/>
    <property type="match status" value="1"/>
</dbReference>
<dbReference type="InterPro" id="IPR016035">
    <property type="entry name" value="Acyl_Trfase/lysoPLipase"/>
</dbReference>
<accession>A0A385SLF8</accession>
<keyword evidence="1 2" id="KW-0443">Lipid metabolism</keyword>
<gene>
    <name evidence="4" type="ORF">D4L85_19315</name>
</gene>
<keyword evidence="2" id="KW-0378">Hydrolase</keyword>
<dbReference type="InterPro" id="IPR052580">
    <property type="entry name" value="Lipid_Hydrolase"/>
</dbReference>
<evidence type="ECO:0000259" key="3">
    <source>
        <dbReference type="PROSITE" id="PS51635"/>
    </source>
</evidence>
<feature type="short sequence motif" description="GXSXG" evidence="2">
    <location>
        <begin position="72"/>
        <end position="76"/>
    </location>
</feature>
<feature type="active site" description="Proton acceptor" evidence="2">
    <location>
        <position position="225"/>
    </location>
</feature>
<dbReference type="Pfam" id="PF01734">
    <property type="entry name" value="Patatin"/>
    <property type="match status" value="1"/>
</dbReference>
<name>A0A385SLF8_9BACT</name>
<dbReference type="Gene3D" id="3.40.1090.10">
    <property type="entry name" value="Cytosolic phospholipase A2 catalytic domain"/>
    <property type="match status" value="2"/>
</dbReference>
<dbReference type="PANTHER" id="PTHR46394">
    <property type="entry name" value="ANNEXIN"/>
    <property type="match status" value="1"/>
</dbReference>
<evidence type="ECO:0000313" key="4">
    <source>
        <dbReference type="EMBL" id="AYB32593.1"/>
    </source>
</evidence>
<evidence type="ECO:0000256" key="1">
    <source>
        <dbReference type="ARBA" id="ARBA00023098"/>
    </source>
</evidence>
<dbReference type="KEGG" id="chk:D4L85_19315"/>
<feature type="short sequence motif" description="GXGXXG" evidence="2">
    <location>
        <begin position="43"/>
        <end position="48"/>
    </location>
</feature>
<evidence type="ECO:0000313" key="5">
    <source>
        <dbReference type="Proteomes" id="UP000266183"/>
    </source>
</evidence>
<dbReference type="InterPro" id="IPR002641">
    <property type="entry name" value="PNPLA_dom"/>
</dbReference>
<dbReference type="GO" id="GO:0016042">
    <property type="term" value="P:lipid catabolic process"/>
    <property type="evidence" value="ECO:0007669"/>
    <property type="project" value="UniProtKB-UniRule"/>
</dbReference>
<feature type="short sequence motif" description="DGA/G" evidence="2">
    <location>
        <begin position="225"/>
        <end position="227"/>
    </location>
</feature>
<organism evidence="4 5">
    <name type="scientific">Chryseolinea soli</name>
    <dbReference type="NCBI Taxonomy" id="2321403"/>
    <lineage>
        <taxon>Bacteria</taxon>
        <taxon>Pseudomonadati</taxon>
        <taxon>Bacteroidota</taxon>
        <taxon>Cytophagia</taxon>
        <taxon>Cytophagales</taxon>
        <taxon>Fulvivirgaceae</taxon>
        <taxon>Chryseolinea</taxon>
    </lineage>
</organism>
<reference evidence="5" key="1">
    <citation type="submission" date="2018-09" db="EMBL/GenBank/DDBJ databases">
        <title>Chryseolinea sp. KIS68-18 isolated from soil.</title>
        <authorList>
            <person name="Weon H.-Y."/>
            <person name="Kwon S.-W."/>
            <person name="Lee S.A."/>
        </authorList>
    </citation>
    <scope>NUCLEOTIDE SEQUENCE [LARGE SCALE GENOMIC DNA]</scope>
    <source>
        <strain evidence="5">KIS68-18</strain>
    </source>
</reference>
<sequence length="347" mass="38769">MIAMIKSIRLSHEKNLCLKITYALVFCALTANAQTYKNLIFEGAGVRGIAFAGAVRELENRQLLSPVERVGGTSAGAIAALTVALGYNSAEIESIIYDTKVQHFKDGNFSVIGGAKRMKENFGWYRHQDFLQWLDNIIRAKTGNGNITFRELHAQKFRDLYITGTSLNHQKLVIFSHETYPDMKVKDAVCISMSIPLYFVSVCINEKGEIINRKKATGYYDIMADGGFIGNFPIALFDSTVTTTAETVRIFNPHTLGFRIDSPEQIDYDKAHRGLAPIDILRLKDYLGAFYTFTIENLNRSSLTTADWERTVSISCGTIGPKIRKLSAEEKNMLIANGQHAVEAFLQ</sequence>
<keyword evidence="2" id="KW-0442">Lipid degradation</keyword>
<dbReference type="PANTHER" id="PTHR46394:SF1">
    <property type="entry name" value="PNPLA DOMAIN-CONTAINING PROTEIN"/>
    <property type="match status" value="1"/>
</dbReference>
<proteinExistence type="predicted"/>